<evidence type="ECO:0000256" key="1">
    <source>
        <dbReference type="SAM" id="MobiDB-lite"/>
    </source>
</evidence>
<comment type="caution">
    <text evidence="2">The sequence shown here is derived from an EMBL/GenBank/DDBJ whole genome shotgun (WGS) entry which is preliminary data.</text>
</comment>
<protein>
    <submittedName>
        <fullName evidence="2">Uncharacterized protein</fullName>
    </submittedName>
</protein>
<dbReference type="EMBL" id="BNAG01000002">
    <property type="protein sequence ID" value="GHE59610.1"/>
    <property type="molecule type" value="Genomic_DNA"/>
</dbReference>
<keyword evidence="3" id="KW-1185">Reference proteome</keyword>
<organism evidence="2 3">
    <name type="scientific">Roseivirga thermotolerans</name>
    <dbReference type="NCBI Taxonomy" id="1758176"/>
    <lineage>
        <taxon>Bacteria</taxon>
        <taxon>Pseudomonadati</taxon>
        <taxon>Bacteroidota</taxon>
        <taxon>Cytophagia</taxon>
        <taxon>Cytophagales</taxon>
        <taxon>Roseivirgaceae</taxon>
        <taxon>Roseivirga</taxon>
    </lineage>
</organism>
<evidence type="ECO:0000313" key="3">
    <source>
        <dbReference type="Proteomes" id="UP000658258"/>
    </source>
</evidence>
<feature type="region of interest" description="Disordered" evidence="1">
    <location>
        <begin position="1"/>
        <end position="20"/>
    </location>
</feature>
<name>A0ABQ3I5A9_9BACT</name>
<proteinExistence type="predicted"/>
<accession>A0ABQ3I5A9</accession>
<evidence type="ECO:0000313" key="2">
    <source>
        <dbReference type="EMBL" id="GHE59610.1"/>
    </source>
</evidence>
<reference evidence="3" key="1">
    <citation type="journal article" date="2019" name="Int. J. Syst. Evol. Microbiol.">
        <title>The Global Catalogue of Microorganisms (GCM) 10K type strain sequencing project: providing services to taxonomists for standard genome sequencing and annotation.</title>
        <authorList>
            <consortium name="The Broad Institute Genomics Platform"/>
            <consortium name="The Broad Institute Genome Sequencing Center for Infectious Disease"/>
            <person name="Wu L."/>
            <person name="Ma J."/>
        </authorList>
    </citation>
    <scope>NUCLEOTIDE SEQUENCE [LARGE SCALE GENOMIC DNA]</scope>
    <source>
        <strain evidence="3">CGMCC 1.15111</strain>
    </source>
</reference>
<sequence>MKGSYFTEGNEQQAYHKSDSKQALERQIAKMHELGEILKRWNPVLLTASDLLEALKSRFSTTLVTAPANAYIVTDGLRLGICLEQICELIQLRVSQPCQPVMSMDDYTLLMRWKTQEPNVLENSMTASFVFDFLKQKGATVSIAPEEISVAFKLQQK</sequence>
<dbReference type="Proteomes" id="UP000658258">
    <property type="component" value="Unassembled WGS sequence"/>
</dbReference>
<gene>
    <name evidence="2" type="ORF">GCM10011340_12900</name>
</gene>
<dbReference type="RefSeq" id="WP_189629413.1">
    <property type="nucleotide sequence ID" value="NZ_BNAG01000002.1"/>
</dbReference>